<evidence type="ECO:0000256" key="2">
    <source>
        <dbReference type="ARBA" id="ARBA00033753"/>
    </source>
</evidence>
<dbReference type="SUPFAM" id="SSF118196">
    <property type="entry name" value="YaeB-like"/>
    <property type="match status" value="1"/>
</dbReference>
<dbReference type="InterPro" id="IPR036414">
    <property type="entry name" value="YaeB_N_sf"/>
</dbReference>
<comment type="similarity">
    <text evidence="2">Belongs to the tRNA methyltransferase O family.</text>
</comment>
<dbReference type="AlphaFoldDB" id="A0AAW2ZN38"/>
<dbReference type="Gene3D" id="2.40.30.70">
    <property type="entry name" value="YaeB-like"/>
    <property type="match status" value="1"/>
</dbReference>
<dbReference type="InterPro" id="IPR036413">
    <property type="entry name" value="YaeB-like_sf"/>
</dbReference>
<feature type="domain" description="TsaA-like" evidence="3">
    <location>
        <begin position="28"/>
        <end position="173"/>
    </location>
</feature>
<reference evidence="4 5" key="1">
    <citation type="submission" date="2024-03" db="EMBL/GenBank/DDBJ databases">
        <title>The Acrasis kona genome and developmental transcriptomes reveal deep origins of eukaryotic multicellular pathways.</title>
        <authorList>
            <person name="Sheikh S."/>
            <person name="Fu C.-J."/>
            <person name="Brown M.W."/>
            <person name="Baldauf S.L."/>
        </authorList>
    </citation>
    <scope>NUCLEOTIDE SEQUENCE [LARGE SCALE GENOMIC DNA]</scope>
    <source>
        <strain evidence="4 5">ATCC MYA-3509</strain>
    </source>
</reference>
<keyword evidence="1" id="KW-0949">S-adenosyl-L-methionine</keyword>
<sequence length="307" mass="34620">MSESTMLNEQVEVENNAVNGANNTNLIVKPIGIFESVFTRKNATPRQGALCTKSKGRLVLTPENCFGKFAQGHGLDGLQDFSHLWLIYHFHDNGDDYKQIRTKVRAPRLNGGKVGVFASRTPHRPNPIGLTLAKLEAVDMKEGVLHLSGMDLIDGTPVLDIKPFIPQYDTAGYFNSAHGGGVDVTPPNVSYPSWIEQPPVSPIEDITFTEQAIKQLEECCNDAKHPLKFYKDWHDVRDAILEVLRLDPRSTYRRKKCQDKIYYFHIDELNVSVDIKDDVETNKTKAIVTKVEIWQVVLDCLKNDSKE</sequence>
<accession>A0AAW2ZN38</accession>
<dbReference type="PANTHER" id="PTHR12818">
    <property type="entry name" value="TRNA (ADENINE(37)-N6)-METHYLTRANSFERASE"/>
    <property type="match status" value="1"/>
</dbReference>
<dbReference type="InterPro" id="IPR040372">
    <property type="entry name" value="YaeB-like"/>
</dbReference>
<dbReference type="Gene3D" id="3.30.2310.10">
    <property type="entry name" value="YaeB-like"/>
    <property type="match status" value="1"/>
</dbReference>
<evidence type="ECO:0000313" key="5">
    <source>
        <dbReference type="Proteomes" id="UP001431209"/>
    </source>
</evidence>
<keyword evidence="5" id="KW-1185">Reference proteome</keyword>
<name>A0AAW2ZN38_9EUKA</name>
<dbReference type="PROSITE" id="PS51668">
    <property type="entry name" value="TSAA_2"/>
    <property type="match status" value="1"/>
</dbReference>
<dbReference type="Pfam" id="PF01980">
    <property type="entry name" value="TrmO_N"/>
    <property type="match status" value="1"/>
</dbReference>
<dbReference type="InterPro" id="IPR023370">
    <property type="entry name" value="TrmO-like_N"/>
</dbReference>
<dbReference type="PANTHER" id="PTHR12818:SF0">
    <property type="entry name" value="TRNA (ADENINE(37)-N6)-METHYLTRANSFERASE"/>
    <property type="match status" value="1"/>
</dbReference>
<dbReference type="CDD" id="cd09281">
    <property type="entry name" value="UPF0066"/>
    <property type="match status" value="1"/>
</dbReference>
<organism evidence="4 5">
    <name type="scientific">Acrasis kona</name>
    <dbReference type="NCBI Taxonomy" id="1008807"/>
    <lineage>
        <taxon>Eukaryota</taxon>
        <taxon>Discoba</taxon>
        <taxon>Heterolobosea</taxon>
        <taxon>Tetramitia</taxon>
        <taxon>Eutetramitia</taxon>
        <taxon>Acrasidae</taxon>
        <taxon>Acrasis</taxon>
    </lineage>
</organism>
<gene>
    <name evidence="4" type="ORF">AKO1_009650</name>
</gene>
<dbReference type="NCBIfam" id="TIGR00104">
    <property type="entry name" value="tRNA_TsaA"/>
    <property type="match status" value="1"/>
</dbReference>
<dbReference type="EMBL" id="JAOPGA020001721">
    <property type="protein sequence ID" value="KAL0490813.1"/>
    <property type="molecule type" value="Genomic_DNA"/>
</dbReference>
<comment type="caution">
    <text evidence="4">The sequence shown here is derived from an EMBL/GenBank/DDBJ whole genome shotgun (WGS) entry which is preliminary data.</text>
</comment>
<dbReference type="Proteomes" id="UP001431209">
    <property type="component" value="Unassembled WGS sequence"/>
</dbReference>
<proteinExistence type="inferred from homology"/>
<evidence type="ECO:0000313" key="4">
    <source>
        <dbReference type="EMBL" id="KAL0490813.1"/>
    </source>
</evidence>
<protein>
    <submittedName>
        <fullName evidence="4">Nef-associated protein</fullName>
    </submittedName>
</protein>
<evidence type="ECO:0000259" key="3">
    <source>
        <dbReference type="PROSITE" id="PS51668"/>
    </source>
</evidence>
<evidence type="ECO:0000256" key="1">
    <source>
        <dbReference type="ARBA" id="ARBA00022691"/>
    </source>
</evidence>